<evidence type="ECO:0000313" key="3">
    <source>
        <dbReference type="Proteomes" id="UP000235965"/>
    </source>
</evidence>
<comment type="caution">
    <text evidence="2">The sequence shown here is derived from an EMBL/GenBank/DDBJ whole genome shotgun (WGS) entry which is preliminary data.</text>
</comment>
<dbReference type="Pfam" id="PF01683">
    <property type="entry name" value="EB"/>
    <property type="match status" value="1"/>
</dbReference>
<feature type="domain" description="EB" evidence="1">
    <location>
        <begin position="13"/>
        <end position="69"/>
    </location>
</feature>
<organism evidence="2 3">
    <name type="scientific">Cryptotermes secundus</name>
    <dbReference type="NCBI Taxonomy" id="105785"/>
    <lineage>
        <taxon>Eukaryota</taxon>
        <taxon>Metazoa</taxon>
        <taxon>Ecdysozoa</taxon>
        <taxon>Arthropoda</taxon>
        <taxon>Hexapoda</taxon>
        <taxon>Insecta</taxon>
        <taxon>Pterygota</taxon>
        <taxon>Neoptera</taxon>
        <taxon>Polyneoptera</taxon>
        <taxon>Dictyoptera</taxon>
        <taxon>Blattodea</taxon>
        <taxon>Blattoidea</taxon>
        <taxon>Termitoidae</taxon>
        <taxon>Kalotermitidae</taxon>
        <taxon>Cryptotermitinae</taxon>
        <taxon>Cryptotermes</taxon>
    </lineage>
</organism>
<name>A0A2J7QH99_9NEOP</name>
<accession>A0A2J7QH99</accession>
<protein>
    <recommendedName>
        <fullName evidence="1">EB domain-containing protein</fullName>
    </recommendedName>
</protein>
<dbReference type="Proteomes" id="UP000235965">
    <property type="component" value="Unassembled WGS sequence"/>
</dbReference>
<dbReference type="OrthoDB" id="5912242at2759"/>
<keyword evidence="3" id="KW-1185">Reference proteome</keyword>
<dbReference type="InterPro" id="IPR006149">
    <property type="entry name" value="EB_dom"/>
</dbReference>
<dbReference type="AlphaFoldDB" id="A0A2J7QH99"/>
<evidence type="ECO:0000259" key="1">
    <source>
        <dbReference type="Pfam" id="PF01683"/>
    </source>
</evidence>
<dbReference type="InParanoid" id="A0A2J7QH99"/>
<dbReference type="EMBL" id="NEVH01013984">
    <property type="protein sequence ID" value="PNF27958.1"/>
    <property type="molecule type" value="Genomic_DNA"/>
</dbReference>
<sequence length="90" mass="9586">MTATCGADGLCTCSPGYHHITPNSRCFRDVGLGDTCEESAECLVSSAACSLGRCQCEQGFSPSEDNSKCIGNGKHFTSPMTLLYIVQKRT</sequence>
<proteinExistence type="predicted"/>
<dbReference type="STRING" id="105785.A0A2J7QH99"/>
<gene>
    <name evidence="2" type="ORF">B7P43_G16447</name>
</gene>
<evidence type="ECO:0000313" key="2">
    <source>
        <dbReference type="EMBL" id="PNF27958.1"/>
    </source>
</evidence>
<reference evidence="2 3" key="1">
    <citation type="submission" date="2017-12" db="EMBL/GenBank/DDBJ databases">
        <title>Hemimetabolous genomes reveal molecular basis of termite eusociality.</title>
        <authorList>
            <person name="Harrison M.C."/>
            <person name="Jongepier E."/>
            <person name="Robertson H.M."/>
            <person name="Arning N."/>
            <person name="Bitard-Feildel T."/>
            <person name="Chao H."/>
            <person name="Childers C.P."/>
            <person name="Dinh H."/>
            <person name="Doddapaneni H."/>
            <person name="Dugan S."/>
            <person name="Gowin J."/>
            <person name="Greiner C."/>
            <person name="Han Y."/>
            <person name="Hu H."/>
            <person name="Hughes D.S.T."/>
            <person name="Huylmans A.-K."/>
            <person name="Kemena C."/>
            <person name="Kremer L.P.M."/>
            <person name="Lee S.L."/>
            <person name="Lopez-Ezquerra A."/>
            <person name="Mallet L."/>
            <person name="Monroy-Kuhn J.M."/>
            <person name="Moser A."/>
            <person name="Murali S.C."/>
            <person name="Muzny D.M."/>
            <person name="Otani S."/>
            <person name="Piulachs M.-D."/>
            <person name="Poelchau M."/>
            <person name="Qu J."/>
            <person name="Schaub F."/>
            <person name="Wada-Katsumata A."/>
            <person name="Worley K.C."/>
            <person name="Xie Q."/>
            <person name="Ylla G."/>
            <person name="Poulsen M."/>
            <person name="Gibbs R.A."/>
            <person name="Schal C."/>
            <person name="Richards S."/>
            <person name="Belles X."/>
            <person name="Korb J."/>
            <person name="Bornberg-Bauer E."/>
        </authorList>
    </citation>
    <scope>NUCLEOTIDE SEQUENCE [LARGE SCALE GENOMIC DNA]</scope>
    <source>
        <tissue evidence="2">Whole body</tissue>
    </source>
</reference>